<name>B8GBN5_CHLAD</name>
<dbReference type="InterPro" id="IPR010016">
    <property type="entry name" value="PxpB"/>
</dbReference>
<keyword evidence="6" id="KW-1185">Reference proteome</keyword>
<dbReference type="SMART" id="SM00796">
    <property type="entry name" value="AHS1"/>
    <property type="match status" value="1"/>
</dbReference>
<dbReference type="GO" id="GO:0016787">
    <property type="term" value="F:hydrolase activity"/>
    <property type="evidence" value="ECO:0007669"/>
    <property type="project" value="UniProtKB-KW"/>
</dbReference>
<dbReference type="GO" id="GO:0005524">
    <property type="term" value="F:ATP binding"/>
    <property type="evidence" value="ECO:0007669"/>
    <property type="project" value="UniProtKB-KW"/>
</dbReference>
<dbReference type="HOGENOM" id="CLU_020207_1_0_0"/>
<keyword evidence="3" id="KW-0067">ATP-binding</keyword>
<organism evidence="5 6">
    <name type="scientific">Chloroflexus aggregans (strain MD-66 / DSM 9485)</name>
    <dbReference type="NCBI Taxonomy" id="326427"/>
    <lineage>
        <taxon>Bacteria</taxon>
        <taxon>Bacillati</taxon>
        <taxon>Chloroflexota</taxon>
        <taxon>Chloroflexia</taxon>
        <taxon>Chloroflexales</taxon>
        <taxon>Chloroflexineae</taxon>
        <taxon>Chloroflexaceae</taxon>
        <taxon>Chloroflexus</taxon>
    </lineage>
</organism>
<dbReference type="OrthoDB" id="9778567at2"/>
<protein>
    <submittedName>
        <fullName evidence="5">Allophanate hydrolase subunit 1</fullName>
    </submittedName>
</protein>
<dbReference type="Proteomes" id="UP000002508">
    <property type="component" value="Chromosome"/>
</dbReference>
<dbReference type="eggNOG" id="COG2049">
    <property type="taxonomic scope" value="Bacteria"/>
</dbReference>
<dbReference type="InterPro" id="IPR003833">
    <property type="entry name" value="CT_C_D"/>
</dbReference>
<dbReference type="PANTHER" id="PTHR34698:SF2">
    <property type="entry name" value="5-OXOPROLINASE SUBUNIT B"/>
    <property type="match status" value="1"/>
</dbReference>
<dbReference type="STRING" id="326427.Cagg_1957"/>
<dbReference type="NCBIfam" id="TIGR00370">
    <property type="entry name" value="5-oxoprolinase subunit PxpB"/>
    <property type="match status" value="1"/>
</dbReference>
<evidence type="ECO:0000256" key="3">
    <source>
        <dbReference type="ARBA" id="ARBA00022840"/>
    </source>
</evidence>
<reference evidence="5" key="1">
    <citation type="submission" date="2008-12" db="EMBL/GenBank/DDBJ databases">
        <title>Complete sequence of Chloroflexus aggregans DSM 9485.</title>
        <authorList>
            <consortium name="US DOE Joint Genome Institute"/>
            <person name="Lucas S."/>
            <person name="Copeland A."/>
            <person name="Lapidus A."/>
            <person name="Glavina del Rio T."/>
            <person name="Dalin E."/>
            <person name="Tice H."/>
            <person name="Pitluck S."/>
            <person name="Foster B."/>
            <person name="Larimer F."/>
            <person name="Land M."/>
            <person name="Hauser L."/>
            <person name="Kyrpides N."/>
            <person name="Mikhailova N."/>
            <person name="Bryant D."/>
            <person name="Richardson P."/>
        </authorList>
    </citation>
    <scope>NUCLEOTIDE SEQUENCE</scope>
    <source>
        <strain evidence="5">DSM 9485</strain>
    </source>
</reference>
<accession>B8GBN5</accession>
<keyword evidence="2 5" id="KW-0378">Hydrolase</keyword>
<keyword evidence="1" id="KW-0547">Nucleotide-binding</keyword>
<evidence type="ECO:0000256" key="1">
    <source>
        <dbReference type="ARBA" id="ARBA00022741"/>
    </source>
</evidence>
<dbReference type="EMBL" id="CP001337">
    <property type="protein sequence ID" value="ACL24852.1"/>
    <property type="molecule type" value="Genomic_DNA"/>
</dbReference>
<evidence type="ECO:0000313" key="6">
    <source>
        <dbReference type="Proteomes" id="UP000002508"/>
    </source>
</evidence>
<dbReference type="SUPFAM" id="SSF160467">
    <property type="entry name" value="PH0987 N-terminal domain-like"/>
    <property type="match status" value="1"/>
</dbReference>
<evidence type="ECO:0000259" key="4">
    <source>
        <dbReference type="SMART" id="SM00796"/>
    </source>
</evidence>
<dbReference type="PANTHER" id="PTHR34698">
    <property type="entry name" value="5-OXOPROLINASE SUBUNIT B"/>
    <property type="match status" value="1"/>
</dbReference>
<dbReference type="KEGG" id="cag:Cagg_1957"/>
<dbReference type="InterPro" id="IPR029000">
    <property type="entry name" value="Cyclophilin-like_dom_sf"/>
</dbReference>
<dbReference type="AlphaFoldDB" id="B8GBN5"/>
<evidence type="ECO:0000313" key="5">
    <source>
        <dbReference type="EMBL" id="ACL24852.1"/>
    </source>
</evidence>
<dbReference type="Pfam" id="PF02682">
    <property type="entry name" value="CT_C_D"/>
    <property type="match status" value="1"/>
</dbReference>
<dbReference type="Gene3D" id="2.40.100.10">
    <property type="entry name" value="Cyclophilin-like"/>
    <property type="match status" value="1"/>
</dbReference>
<dbReference type="SUPFAM" id="SSF50891">
    <property type="entry name" value="Cyclophilin-like"/>
    <property type="match status" value="1"/>
</dbReference>
<sequence>MTVRIVPMGEAALLVQWSVDEATAGAPLALMTALEHHPPVGLIDLVPAIDTLLVCFDPLATDYTEVIAHVQRLIAHSQSHAVPAGREVTIPVHYGGDAGPDLDSVAEQVGLSPAEVIAIHTATEQRVLMIGFAPGYPYLGWLPPVLHLPRRTTPRVAVPAGSVAIAAGMTGIYPAVLPGGWHLIGRTDVRLFDPTANPPCLLQPGDRVRFVNVEAQRG</sequence>
<dbReference type="RefSeq" id="WP_015940711.1">
    <property type="nucleotide sequence ID" value="NC_011831.1"/>
</dbReference>
<dbReference type="Gene3D" id="3.30.1360.40">
    <property type="match status" value="1"/>
</dbReference>
<proteinExistence type="predicted"/>
<feature type="domain" description="Carboxyltransferase" evidence="4">
    <location>
        <begin position="3"/>
        <end position="202"/>
    </location>
</feature>
<evidence type="ECO:0000256" key="2">
    <source>
        <dbReference type="ARBA" id="ARBA00022801"/>
    </source>
</evidence>
<gene>
    <name evidence="5" type="ordered locus">Cagg_1957</name>
</gene>